<evidence type="ECO:0000256" key="13">
    <source>
        <dbReference type="SAM" id="MobiDB-lite"/>
    </source>
</evidence>
<dbReference type="PRINTS" id="PR01611">
    <property type="entry name" value="LIMPII"/>
</dbReference>
<evidence type="ECO:0000313" key="14">
    <source>
        <dbReference type="EMBL" id="QMW68611.1"/>
    </source>
</evidence>
<comment type="subcellular location">
    <subcellularLocation>
        <location evidence="2">Cell membrane</location>
        <topology evidence="2">Multi-pass membrane protein</topology>
    </subcellularLocation>
    <subcellularLocation>
        <location evidence="1">Membrane</location>
        <location evidence="1">Caveola</location>
        <topology evidence="1">Multi-pass membrane protein</topology>
    </subcellularLocation>
</comment>
<dbReference type="OrthoDB" id="18585at2759"/>
<dbReference type="EMBL" id="MN928530">
    <property type="protein sequence ID" value="QMW68611.1"/>
    <property type="molecule type" value="mRNA"/>
</dbReference>
<dbReference type="InterPro" id="IPR002159">
    <property type="entry name" value="CD36_fam"/>
</dbReference>
<proteinExistence type="evidence at transcript level"/>
<dbReference type="GO" id="GO:0005901">
    <property type="term" value="C:caveola"/>
    <property type="evidence" value="ECO:0007669"/>
    <property type="project" value="UniProtKB-SubCell"/>
</dbReference>
<keyword evidence="7" id="KW-0472">Membrane</keyword>
<evidence type="ECO:0000256" key="10">
    <source>
        <dbReference type="ARBA" id="ARBA00023180"/>
    </source>
</evidence>
<dbReference type="PRINTS" id="PR01609">
    <property type="entry name" value="CD36FAMILY"/>
</dbReference>
<dbReference type="AlphaFoldDB" id="A0A7G5M2T8"/>
<dbReference type="PANTHER" id="PTHR11923">
    <property type="entry name" value="SCAVENGER RECEPTOR CLASS B TYPE-1 SR-B1"/>
    <property type="match status" value="1"/>
</dbReference>
<evidence type="ECO:0000256" key="9">
    <source>
        <dbReference type="ARBA" id="ARBA00023170"/>
    </source>
</evidence>
<evidence type="ECO:0000256" key="4">
    <source>
        <dbReference type="ARBA" id="ARBA00022475"/>
    </source>
</evidence>
<keyword evidence="5" id="KW-0812">Transmembrane</keyword>
<dbReference type="InterPro" id="IPR005429">
    <property type="entry name" value="LimpII"/>
</dbReference>
<evidence type="ECO:0000256" key="3">
    <source>
        <dbReference type="ARBA" id="ARBA00010532"/>
    </source>
</evidence>
<sequence length="518" mass="58065">MRRIQCAGCLGILGIVLLILGGLVAGLFDDFINQIIYKELVIRSGSDMYQTWKHPPVVPHLRMYFFNLTNKQEFLDGSKPVLQEVGPYCYREHWEKINIGFHNNGTVSYETQKHYYFERSHSSGSEDDVIVTLNIPMLAAVSQVRFKPRLAQLAIDSLLTVLKEEPIVAHTVGEFMWGYDDPLLKIAKNLLPPEERMPFDKFGFFINRNGSTDGLFNVFTGEGDITRYTTINTFNHKKYLDFWKTEECNMINGTDGSSFPPGVTEDSLLYMFNENLCRSIPLTFWHSKETFGMKALRFSPPRNVFDVTPENDCYCVGGPPCLGGGVFNISTCKFGSPTVVSWPHFYQADRKYREAVVGMKPDPEKHAMYIDVSPRTGSPLSAEARLQINVAVPHVPVIKPAAMLREMIFPVVWFEDGVTELPSEIVELLQVAENVPEVTKSSLLVAFFVLGGVLVLGVSLSLLAEHFDLPLPFLNPNYNSSKSAKDKASDRPQGNSPKRELSGHSNPAMTDDGDKDAA</sequence>
<keyword evidence="8" id="KW-1015">Disulfide bond</keyword>
<evidence type="ECO:0000256" key="12">
    <source>
        <dbReference type="ARBA" id="ARBA00042244"/>
    </source>
</evidence>
<keyword evidence="6" id="KW-1133">Transmembrane helix</keyword>
<accession>A0A7G5M2T8</accession>
<organism evidence="14">
    <name type="scientific">Penaeus monodon</name>
    <name type="common">Giant tiger prawn</name>
    <dbReference type="NCBI Taxonomy" id="6687"/>
    <lineage>
        <taxon>Eukaryota</taxon>
        <taxon>Metazoa</taxon>
        <taxon>Ecdysozoa</taxon>
        <taxon>Arthropoda</taxon>
        <taxon>Crustacea</taxon>
        <taxon>Multicrustacea</taxon>
        <taxon>Malacostraca</taxon>
        <taxon>Eumalacostraca</taxon>
        <taxon>Eucarida</taxon>
        <taxon>Decapoda</taxon>
        <taxon>Dendrobranchiata</taxon>
        <taxon>Penaeoidea</taxon>
        <taxon>Penaeidae</taxon>
        <taxon>Penaeus</taxon>
    </lineage>
</organism>
<evidence type="ECO:0000256" key="11">
    <source>
        <dbReference type="ARBA" id="ARBA00040821"/>
    </source>
</evidence>
<dbReference type="Pfam" id="PF01130">
    <property type="entry name" value="CD36"/>
    <property type="match status" value="1"/>
</dbReference>
<comment type="similarity">
    <text evidence="3">Belongs to the CD36 family.</text>
</comment>
<keyword evidence="9 14" id="KW-0675">Receptor</keyword>
<protein>
    <recommendedName>
        <fullName evidence="11">Scavenger receptor class B member 1</fullName>
    </recommendedName>
    <alternativeName>
        <fullName evidence="12">SR-BI</fullName>
    </alternativeName>
</protein>
<name>A0A7G5M2T8_PENMO</name>
<dbReference type="GO" id="GO:0005044">
    <property type="term" value="F:scavenger receptor activity"/>
    <property type="evidence" value="ECO:0007669"/>
    <property type="project" value="InterPro"/>
</dbReference>
<feature type="region of interest" description="Disordered" evidence="13">
    <location>
        <begin position="480"/>
        <end position="518"/>
    </location>
</feature>
<evidence type="ECO:0000256" key="8">
    <source>
        <dbReference type="ARBA" id="ARBA00023157"/>
    </source>
</evidence>
<evidence type="ECO:0000256" key="5">
    <source>
        <dbReference type="ARBA" id="ARBA00022692"/>
    </source>
</evidence>
<evidence type="ECO:0000256" key="6">
    <source>
        <dbReference type="ARBA" id="ARBA00022989"/>
    </source>
</evidence>
<keyword evidence="10" id="KW-0325">Glycoprotein</keyword>
<dbReference type="PANTHER" id="PTHR11923:SF110">
    <property type="entry name" value="SCAVENGER RECEPTOR CLASS B MEMBER 1"/>
    <property type="match status" value="1"/>
</dbReference>
<reference evidence="14" key="1">
    <citation type="submission" date="2020-01" db="EMBL/GenBank/DDBJ databases">
        <title>Cloning and functional analysis of SRB in the tiger shrimp (Penaeus monodon).</title>
        <authorList>
            <person name="Fan S."/>
            <person name="Wang F."/>
            <person name="Qiu L."/>
        </authorList>
    </citation>
    <scope>NUCLEOTIDE SEQUENCE</scope>
</reference>
<dbReference type="GO" id="GO:0005764">
    <property type="term" value="C:lysosome"/>
    <property type="evidence" value="ECO:0007669"/>
    <property type="project" value="InterPro"/>
</dbReference>
<evidence type="ECO:0000256" key="7">
    <source>
        <dbReference type="ARBA" id="ARBA00023136"/>
    </source>
</evidence>
<evidence type="ECO:0000256" key="2">
    <source>
        <dbReference type="ARBA" id="ARBA00004651"/>
    </source>
</evidence>
<keyword evidence="4" id="KW-1003">Cell membrane</keyword>
<evidence type="ECO:0000256" key="1">
    <source>
        <dbReference type="ARBA" id="ARBA00004189"/>
    </source>
</evidence>